<evidence type="ECO:0000259" key="7">
    <source>
        <dbReference type="Pfam" id="PF00135"/>
    </source>
</evidence>
<sequence length="612" mass="69238">MAWRNLLRLSCIFVISSLNAEDLDLVEVYPDVGPIVGFRYQYNVNDGDAQLSKQIDTYLGIPFGEAPIGEGRFRKPKVKKHWTEPWNATFYRPRCWQIPLNVPSQPGQDEDCLYLNIWSPVVKVRANLSVMVWFHGGAFMFGSGSGPYYEGLPLAAFNEVVVVTLNYRLGVFGFLYAGTASPGNYGIWDQNLALMWVKDNIAAFGGDPNHITIFGQSAGGVSVGLHLVAKQSQDLFNRAILMSGSMVHPWGVELDKEKALSDSYQVGRNALCRNVESDQDLVDCLRGKTAFALISAAVLTLGQIISNNIPFVPVVDGELLANNPRILLDQGKFKQCDIMTGATKDDGSLYGLGLSQIGNSDPYANYTEFKHFMSEVTYVYNTPPVSRAIEQEYVDWTQVDNGSANYFNTIIDLVTDEAFYCPCDEVARTFRQRGNIVYKYLFNHLPSRSIYSVLPSPLPMLEWIGVGHAEDIPFLFGCPFRPNWPHNYTEEEKTLSLDMMRYFSNFAKNGDPNVEVDIDGTPGQVNWDEFDFPELKLMELKPSPEVINGYREDQCHFWNEHVLKLVTFTAGVEKVQEEWQEEFDSWRRGDVIDWKSSFDQYVAESQEYCETV</sequence>
<feature type="signal peptide" evidence="6">
    <location>
        <begin position="1"/>
        <end position="20"/>
    </location>
</feature>
<keyword evidence="5" id="KW-1015">Disulfide bond</keyword>
<accession>A0A9Q1H7K1</accession>
<dbReference type="PROSITE" id="PS01173">
    <property type="entry name" value="LIPASE_GDXG_HIS"/>
    <property type="match status" value="1"/>
</dbReference>
<comment type="similarity">
    <text evidence="1 6">Belongs to the type-B carboxylesterase/lipase family.</text>
</comment>
<organism evidence="8 9">
    <name type="scientific">Holothuria leucospilota</name>
    <name type="common">Black long sea cucumber</name>
    <name type="synonym">Mertensiothuria leucospilota</name>
    <dbReference type="NCBI Taxonomy" id="206669"/>
    <lineage>
        <taxon>Eukaryota</taxon>
        <taxon>Metazoa</taxon>
        <taxon>Echinodermata</taxon>
        <taxon>Eleutherozoa</taxon>
        <taxon>Echinozoa</taxon>
        <taxon>Holothuroidea</taxon>
        <taxon>Aspidochirotacea</taxon>
        <taxon>Aspidochirotida</taxon>
        <taxon>Holothuriidae</taxon>
        <taxon>Holothuria</taxon>
    </lineage>
</organism>
<feature type="chain" id="PRO_5040544704" description="Carboxylic ester hydrolase" evidence="6">
    <location>
        <begin position="21"/>
        <end position="612"/>
    </location>
</feature>
<dbReference type="PRINTS" id="PR00878">
    <property type="entry name" value="CHOLNESTRASE"/>
</dbReference>
<evidence type="ECO:0000256" key="5">
    <source>
        <dbReference type="ARBA" id="ARBA00023157"/>
    </source>
</evidence>
<dbReference type="OrthoDB" id="408631at2759"/>
<dbReference type="InterPro" id="IPR000997">
    <property type="entry name" value="Cholinesterase"/>
</dbReference>
<dbReference type="PROSITE" id="PS00122">
    <property type="entry name" value="CARBOXYLESTERASE_B_1"/>
    <property type="match status" value="1"/>
</dbReference>
<comment type="caution">
    <text evidence="8">The sequence shown here is derived from an EMBL/GenBank/DDBJ whole genome shotgun (WGS) entry which is preliminary data.</text>
</comment>
<dbReference type="FunFam" id="3.40.50.1820:FF:000029">
    <property type="entry name" value="Acetylcholinesterase"/>
    <property type="match status" value="1"/>
</dbReference>
<name>A0A9Q1H7K1_HOLLE</name>
<evidence type="ECO:0000256" key="6">
    <source>
        <dbReference type="RuleBase" id="RU361235"/>
    </source>
</evidence>
<dbReference type="InterPro" id="IPR002018">
    <property type="entry name" value="CarbesteraseB"/>
</dbReference>
<keyword evidence="3" id="KW-0719">Serine esterase</keyword>
<dbReference type="AlphaFoldDB" id="A0A9Q1H7K1"/>
<keyword evidence="9" id="KW-1185">Reference proteome</keyword>
<dbReference type="EC" id="3.1.1.-" evidence="6"/>
<dbReference type="InterPro" id="IPR019826">
    <property type="entry name" value="Carboxylesterase_B_AS"/>
</dbReference>
<dbReference type="Proteomes" id="UP001152320">
    <property type="component" value="Chromosome 9"/>
</dbReference>
<evidence type="ECO:0000313" key="9">
    <source>
        <dbReference type="Proteomes" id="UP001152320"/>
    </source>
</evidence>
<dbReference type="GO" id="GO:0004104">
    <property type="term" value="F:cholinesterase activity"/>
    <property type="evidence" value="ECO:0007669"/>
    <property type="project" value="InterPro"/>
</dbReference>
<keyword evidence="6" id="KW-0732">Signal</keyword>
<reference evidence="8" key="1">
    <citation type="submission" date="2021-10" db="EMBL/GenBank/DDBJ databases">
        <title>Tropical sea cucumber genome reveals ecological adaptation and Cuvierian tubules defense mechanism.</title>
        <authorList>
            <person name="Chen T."/>
        </authorList>
    </citation>
    <scope>NUCLEOTIDE SEQUENCE</scope>
    <source>
        <strain evidence="8">Nanhai2018</strain>
        <tissue evidence="8">Muscle</tissue>
    </source>
</reference>
<dbReference type="InterPro" id="IPR002168">
    <property type="entry name" value="Lipase_GDXG_HIS_AS"/>
</dbReference>
<dbReference type="Gene3D" id="3.40.50.1820">
    <property type="entry name" value="alpha/beta hydrolase"/>
    <property type="match status" value="1"/>
</dbReference>
<proteinExistence type="inferred from homology"/>
<dbReference type="Pfam" id="PF00135">
    <property type="entry name" value="COesterase"/>
    <property type="match status" value="1"/>
</dbReference>
<dbReference type="InterPro" id="IPR019819">
    <property type="entry name" value="Carboxylesterase_B_CS"/>
</dbReference>
<evidence type="ECO:0000256" key="2">
    <source>
        <dbReference type="ARBA" id="ARBA00010515"/>
    </source>
</evidence>
<dbReference type="InterPro" id="IPR050654">
    <property type="entry name" value="AChE-related_enzymes"/>
</dbReference>
<comment type="similarity">
    <text evidence="2">Belongs to the 'GDXG' lipolytic enzyme family.</text>
</comment>
<dbReference type="PROSITE" id="PS00941">
    <property type="entry name" value="CARBOXYLESTERASE_B_2"/>
    <property type="match status" value="1"/>
</dbReference>
<dbReference type="PANTHER" id="PTHR43918:SF4">
    <property type="entry name" value="CARBOXYLIC ESTER HYDROLASE"/>
    <property type="match status" value="1"/>
</dbReference>
<feature type="domain" description="Carboxylesterase type B" evidence="7">
    <location>
        <begin position="33"/>
        <end position="558"/>
    </location>
</feature>
<protein>
    <recommendedName>
        <fullName evidence="6">Carboxylic ester hydrolase</fullName>
        <ecNumber evidence="6">3.1.1.-</ecNumber>
    </recommendedName>
</protein>
<keyword evidence="4 6" id="KW-0378">Hydrolase</keyword>
<dbReference type="InterPro" id="IPR029058">
    <property type="entry name" value="AB_hydrolase_fold"/>
</dbReference>
<evidence type="ECO:0000256" key="1">
    <source>
        <dbReference type="ARBA" id="ARBA00005964"/>
    </source>
</evidence>
<dbReference type="EMBL" id="JAIZAY010000009">
    <property type="protein sequence ID" value="KAJ8036044.1"/>
    <property type="molecule type" value="Genomic_DNA"/>
</dbReference>
<dbReference type="SUPFAM" id="SSF53474">
    <property type="entry name" value="alpha/beta-Hydrolases"/>
    <property type="match status" value="1"/>
</dbReference>
<gene>
    <name evidence="8" type="ORF">HOLleu_19905</name>
</gene>
<evidence type="ECO:0000256" key="4">
    <source>
        <dbReference type="ARBA" id="ARBA00022801"/>
    </source>
</evidence>
<evidence type="ECO:0000256" key="3">
    <source>
        <dbReference type="ARBA" id="ARBA00022487"/>
    </source>
</evidence>
<evidence type="ECO:0000313" key="8">
    <source>
        <dbReference type="EMBL" id="KAJ8036044.1"/>
    </source>
</evidence>
<dbReference type="PANTHER" id="PTHR43918">
    <property type="entry name" value="ACETYLCHOLINESTERASE"/>
    <property type="match status" value="1"/>
</dbReference>